<feature type="compositionally biased region" description="Basic and acidic residues" evidence="4">
    <location>
        <begin position="109"/>
        <end position="118"/>
    </location>
</feature>
<comment type="caution">
    <text evidence="5">The sequence shown here is derived from an EMBL/GenBank/DDBJ whole genome shotgun (WGS) entry which is preliminary data.</text>
</comment>
<evidence type="ECO:0000256" key="3">
    <source>
        <dbReference type="ARBA" id="ARBA00023288"/>
    </source>
</evidence>
<dbReference type="InterPro" id="IPR031632">
    <property type="entry name" value="SVIP"/>
</dbReference>
<evidence type="ECO:0000256" key="1">
    <source>
        <dbReference type="ARBA" id="ARBA00022707"/>
    </source>
</evidence>
<reference evidence="5 6" key="1">
    <citation type="submission" date="2013-03" db="EMBL/GenBank/DDBJ databases">
        <title>The Genome Sequence of Capronia coronata CBS 617.96.</title>
        <authorList>
            <consortium name="The Broad Institute Genomics Platform"/>
            <person name="Cuomo C."/>
            <person name="de Hoog S."/>
            <person name="Gorbushina A."/>
            <person name="Walker B."/>
            <person name="Young S.K."/>
            <person name="Zeng Q."/>
            <person name="Gargeya S."/>
            <person name="Fitzgerald M."/>
            <person name="Haas B."/>
            <person name="Abouelleil A."/>
            <person name="Allen A.W."/>
            <person name="Alvarado L."/>
            <person name="Arachchi H.M."/>
            <person name="Berlin A.M."/>
            <person name="Chapman S.B."/>
            <person name="Gainer-Dewar J."/>
            <person name="Goldberg J."/>
            <person name="Griggs A."/>
            <person name="Gujja S."/>
            <person name="Hansen M."/>
            <person name="Howarth C."/>
            <person name="Imamovic A."/>
            <person name="Ireland A."/>
            <person name="Larimer J."/>
            <person name="McCowan C."/>
            <person name="Murphy C."/>
            <person name="Pearson M."/>
            <person name="Poon T.W."/>
            <person name="Priest M."/>
            <person name="Roberts A."/>
            <person name="Saif S."/>
            <person name="Shea T."/>
            <person name="Sisk P."/>
            <person name="Sykes S."/>
            <person name="Wortman J."/>
            <person name="Nusbaum C."/>
            <person name="Birren B."/>
        </authorList>
    </citation>
    <scope>NUCLEOTIDE SEQUENCE [LARGE SCALE GENOMIC DNA]</scope>
    <source>
        <strain evidence="5 6">CBS 617.96</strain>
    </source>
</reference>
<dbReference type="eggNOG" id="ENOG502ST5U">
    <property type="taxonomic scope" value="Eukaryota"/>
</dbReference>
<evidence type="ECO:0000256" key="4">
    <source>
        <dbReference type="SAM" id="MobiDB-lite"/>
    </source>
</evidence>
<dbReference type="HOGENOM" id="CLU_133420_0_0_1"/>
<dbReference type="RefSeq" id="XP_007725401.1">
    <property type="nucleotide sequence ID" value="XM_007727211.1"/>
</dbReference>
<feature type="region of interest" description="Disordered" evidence="4">
    <location>
        <begin position="1"/>
        <end position="127"/>
    </location>
</feature>
<protein>
    <submittedName>
        <fullName evidence="5">Uncharacterized protein</fullName>
    </submittedName>
</protein>
<sequence>MGNICSKSANKPDPFSTPGRTLAEGSGPNPSTQNKPTTAPLPPKLTSSTPGRTLGGPDSSSRADDARSAAARAAEERAAKANRAGGKLSAQLSSQKKQTQNQLLNSGSEAERRARDADQSAEARNWN</sequence>
<evidence type="ECO:0000313" key="5">
    <source>
        <dbReference type="EMBL" id="EXJ85963.1"/>
    </source>
</evidence>
<dbReference type="Pfam" id="PF15811">
    <property type="entry name" value="SVIP"/>
    <property type="match status" value="1"/>
</dbReference>
<evidence type="ECO:0000313" key="6">
    <source>
        <dbReference type="Proteomes" id="UP000019484"/>
    </source>
</evidence>
<organism evidence="5 6">
    <name type="scientific">Capronia coronata CBS 617.96</name>
    <dbReference type="NCBI Taxonomy" id="1182541"/>
    <lineage>
        <taxon>Eukaryota</taxon>
        <taxon>Fungi</taxon>
        <taxon>Dikarya</taxon>
        <taxon>Ascomycota</taxon>
        <taxon>Pezizomycotina</taxon>
        <taxon>Eurotiomycetes</taxon>
        <taxon>Chaetothyriomycetidae</taxon>
        <taxon>Chaetothyriales</taxon>
        <taxon>Herpotrichiellaceae</taxon>
        <taxon>Capronia</taxon>
    </lineage>
</organism>
<keyword evidence="1" id="KW-0519">Myristate</keyword>
<dbReference type="GeneID" id="19161200"/>
<keyword evidence="3" id="KW-0449">Lipoprotein</keyword>
<dbReference type="OrthoDB" id="5415072at2759"/>
<keyword evidence="6" id="KW-1185">Reference proteome</keyword>
<name>W9Y0G9_9EURO</name>
<dbReference type="AlphaFoldDB" id="W9Y0G9"/>
<accession>W9Y0G9</accession>
<proteinExistence type="predicted"/>
<dbReference type="Proteomes" id="UP000019484">
    <property type="component" value="Unassembled WGS sequence"/>
</dbReference>
<dbReference type="EMBL" id="AMWN01000005">
    <property type="protein sequence ID" value="EXJ85963.1"/>
    <property type="molecule type" value="Genomic_DNA"/>
</dbReference>
<keyword evidence="2" id="KW-0564">Palmitate</keyword>
<feature type="compositionally biased region" description="Polar residues" evidence="4">
    <location>
        <begin position="90"/>
        <end position="108"/>
    </location>
</feature>
<evidence type="ECO:0000256" key="2">
    <source>
        <dbReference type="ARBA" id="ARBA00023139"/>
    </source>
</evidence>
<feature type="compositionally biased region" description="Basic and acidic residues" evidence="4">
    <location>
        <begin position="61"/>
        <end position="79"/>
    </location>
</feature>
<gene>
    <name evidence="5" type="ORF">A1O1_06332</name>
</gene>